<proteinExistence type="predicted"/>
<evidence type="ECO:0000313" key="2">
    <source>
        <dbReference type="EMBL" id="SHH96092.1"/>
    </source>
</evidence>
<protein>
    <submittedName>
        <fullName evidence="2">Uncharacterized membrane protein YkvI</fullName>
    </submittedName>
</protein>
<dbReference type="InterPro" id="IPR038728">
    <property type="entry name" value="YkvI-like"/>
</dbReference>
<feature type="transmembrane region" description="Helical" evidence="1">
    <location>
        <begin position="253"/>
        <end position="277"/>
    </location>
</feature>
<keyword evidence="1" id="KW-0812">Transmembrane</keyword>
<dbReference type="PANTHER" id="PTHR37814">
    <property type="entry name" value="CONSERVED MEMBRANE PROTEIN"/>
    <property type="match status" value="1"/>
</dbReference>
<feature type="transmembrane region" description="Helical" evidence="1">
    <location>
        <begin position="43"/>
        <end position="64"/>
    </location>
</feature>
<organism evidence="2 3">
    <name type="scientific">Clostridium grantii DSM 8605</name>
    <dbReference type="NCBI Taxonomy" id="1121316"/>
    <lineage>
        <taxon>Bacteria</taxon>
        <taxon>Bacillati</taxon>
        <taxon>Bacillota</taxon>
        <taxon>Clostridia</taxon>
        <taxon>Eubacteriales</taxon>
        <taxon>Clostridiaceae</taxon>
        <taxon>Clostridium</taxon>
    </lineage>
</organism>
<sequence>MKKSLLTTFQLAAVFIGTIVGAGLASGEEITLFFTRYGYKSFYGLTICFLIYILMGFFTVSVSIKYKLTSYNEFIKLISPGFLGFLIDKLTGLFLLSGASIILAASGALFNQYFHISKWFGIVLMLLISLYTLMKNTEGLIEINSFIVPSLIIIITTIFILYMLFSKDMVNSSFIKSIPNFKTNWIGSALLYAGFNILSCSGVLVPLSFELKEKSTLQWGIFLGATVLTVIAFMLNFMLLLNVPYIFKYDIPLLYIANRFGAFIQILLLMIMWLEMFSTEVSDVYSLGKTLSHVLNISYEKSIIIVLLLAVPISQFGFVNLITYIYPAFGVVSIVFMLQCGVFYYKNEIKKPKKNI</sequence>
<accession>A0A1M5X8X1</accession>
<feature type="transmembrane region" description="Helical" evidence="1">
    <location>
        <begin position="324"/>
        <end position="345"/>
    </location>
</feature>
<keyword evidence="3" id="KW-1185">Reference proteome</keyword>
<keyword evidence="1" id="KW-0472">Membrane</keyword>
<gene>
    <name evidence="2" type="ORF">SAMN02745207_03442</name>
</gene>
<feature type="transmembrane region" description="Helical" evidence="1">
    <location>
        <begin position="116"/>
        <end position="134"/>
    </location>
</feature>
<feature type="transmembrane region" description="Helical" evidence="1">
    <location>
        <begin position="85"/>
        <end position="110"/>
    </location>
</feature>
<dbReference type="EMBL" id="FQXM01000025">
    <property type="protein sequence ID" value="SHH96092.1"/>
    <property type="molecule type" value="Genomic_DNA"/>
</dbReference>
<dbReference type="STRING" id="1121316.SAMN02745207_03442"/>
<reference evidence="2 3" key="1">
    <citation type="submission" date="2016-11" db="EMBL/GenBank/DDBJ databases">
        <authorList>
            <person name="Jaros S."/>
            <person name="Januszkiewicz K."/>
            <person name="Wedrychowicz H."/>
        </authorList>
    </citation>
    <scope>NUCLEOTIDE SEQUENCE [LARGE SCALE GENOMIC DNA]</scope>
    <source>
        <strain evidence="2 3">DSM 8605</strain>
    </source>
</reference>
<dbReference type="Proteomes" id="UP000184447">
    <property type="component" value="Unassembled WGS sequence"/>
</dbReference>
<evidence type="ECO:0000313" key="3">
    <source>
        <dbReference type="Proteomes" id="UP000184447"/>
    </source>
</evidence>
<feature type="transmembrane region" description="Helical" evidence="1">
    <location>
        <begin position="185"/>
        <end position="207"/>
    </location>
</feature>
<dbReference type="PANTHER" id="PTHR37814:SF1">
    <property type="entry name" value="MEMBRANE PROTEIN"/>
    <property type="match status" value="1"/>
</dbReference>
<keyword evidence="1" id="KW-1133">Transmembrane helix</keyword>
<name>A0A1M5X8X1_9CLOT</name>
<evidence type="ECO:0000256" key="1">
    <source>
        <dbReference type="SAM" id="Phobius"/>
    </source>
</evidence>
<dbReference type="OrthoDB" id="4424890at2"/>
<feature type="transmembrane region" description="Helical" evidence="1">
    <location>
        <begin position="146"/>
        <end position="165"/>
    </location>
</feature>
<dbReference type="AlphaFoldDB" id="A0A1M5X8X1"/>
<feature type="transmembrane region" description="Helical" evidence="1">
    <location>
        <begin position="219"/>
        <end position="241"/>
    </location>
</feature>
<dbReference type="RefSeq" id="WP_073339932.1">
    <property type="nucleotide sequence ID" value="NZ_FQXM01000025.1"/>
</dbReference>
<feature type="transmembrane region" description="Helical" evidence="1">
    <location>
        <begin position="298"/>
        <end position="318"/>
    </location>
</feature>